<keyword evidence="1" id="KW-0472">Membrane</keyword>
<reference evidence="2 3" key="1">
    <citation type="submission" date="2019-01" db="EMBL/GenBank/DDBJ databases">
        <title>Draft genome sequences of the type strains of six Macrococcus species.</title>
        <authorList>
            <person name="Mazhar S."/>
            <person name="Altermann E."/>
            <person name="Hill C."/>
            <person name="Mcauliffe O."/>
        </authorList>
    </citation>
    <scope>NUCLEOTIDE SEQUENCE [LARGE SCALE GENOMIC DNA]</scope>
    <source>
        <strain evidence="2 3">CCM4815</strain>
    </source>
</reference>
<evidence type="ECO:0000256" key="1">
    <source>
        <dbReference type="SAM" id="Phobius"/>
    </source>
</evidence>
<dbReference type="OrthoDB" id="9903260at2"/>
<organism evidence="2 3">
    <name type="scientific">Macrococcus lamae</name>
    <dbReference type="NCBI Taxonomy" id="198484"/>
    <lineage>
        <taxon>Bacteria</taxon>
        <taxon>Bacillati</taxon>
        <taxon>Bacillota</taxon>
        <taxon>Bacilli</taxon>
        <taxon>Bacillales</taxon>
        <taxon>Staphylococcaceae</taxon>
        <taxon>Macrococcus</taxon>
    </lineage>
</organism>
<dbReference type="EMBL" id="SCWB01000006">
    <property type="protein sequence ID" value="TDM12064.1"/>
    <property type="molecule type" value="Genomic_DNA"/>
</dbReference>
<accession>A0A4R6BV56</accession>
<keyword evidence="3" id="KW-1185">Reference proteome</keyword>
<name>A0A4R6BV56_9STAP</name>
<sequence>MTIFYFTLIIANLVLITILLIQPLEGWSHKLLQVLIVIITFTLFRTYVKERQFIGKNKKDGERS</sequence>
<keyword evidence="1" id="KW-1133">Transmembrane helix</keyword>
<dbReference type="AlphaFoldDB" id="A0A4R6BV56"/>
<evidence type="ECO:0000313" key="3">
    <source>
        <dbReference type="Proteomes" id="UP000294802"/>
    </source>
</evidence>
<evidence type="ECO:0000313" key="2">
    <source>
        <dbReference type="EMBL" id="TDM12064.1"/>
    </source>
</evidence>
<keyword evidence="1" id="KW-0812">Transmembrane</keyword>
<feature type="transmembrane region" description="Helical" evidence="1">
    <location>
        <begin position="30"/>
        <end position="48"/>
    </location>
</feature>
<dbReference type="Proteomes" id="UP000294802">
    <property type="component" value="Unassembled WGS sequence"/>
</dbReference>
<feature type="transmembrane region" description="Helical" evidence="1">
    <location>
        <begin position="5"/>
        <end position="24"/>
    </location>
</feature>
<protein>
    <submittedName>
        <fullName evidence="2">Uncharacterized protein</fullName>
    </submittedName>
</protein>
<dbReference type="RefSeq" id="WP_133443486.1">
    <property type="nucleotide sequence ID" value="NZ_SCWB01000006.1"/>
</dbReference>
<proteinExistence type="predicted"/>
<gene>
    <name evidence="2" type="ORF">ERX29_04400</name>
</gene>
<comment type="caution">
    <text evidence="2">The sequence shown here is derived from an EMBL/GenBank/DDBJ whole genome shotgun (WGS) entry which is preliminary data.</text>
</comment>